<dbReference type="PROSITE" id="PS01096">
    <property type="entry name" value="PPIC_PPIASE_1"/>
    <property type="match status" value="1"/>
</dbReference>
<dbReference type="Pfam" id="PF00639">
    <property type="entry name" value="Rotamase"/>
    <property type="match status" value="1"/>
</dbReference>
<organism evidence="11 12">
    <name type="scientific">Aquamicrobium defluvii</name>
    <dbReference type="NCBI Taxonomy" id="69279"/>
    <lineage>
        <taxon>Bacteria</taxon>
        <taxon>Pseudomonadati</taxon>
        <taxon>Pseudomonadota</taxon>
        <taxon>Alphaproteobacteria</taxon>
        <taxon>Hyphomicrobiales</taxon>
        <taxon>Phyllobacteriaceae</taxon>
        <taxon>Aquamicrobium</taxon>
    </lineage>
</organism>
<comment type="similarity">
    <text evidence="2">Belongs to the PpiC/parvulin rotamase family.</text>
</comment>
<gene>
    <name evidence="11" type="ORF">BG36_11740</name>
</gene>
<evidence type="ECO:0000256" key="9">
    <source>
        <dbReference type="SAM" id="SignalP"/>
    </source>
</evidence>
<comment type="catalytic activity">
    <reaction evidence="1">
        <text>[protein]-peptidylproline (omega=180) = [protein]-peptidylproline (omega=0)</text>
        <dbReference type="Rhea" id="RHEA:16237"/>
        <dbReference type="Rhea" id="RHEA-COMP:10747"/>
        <dbReference type="Rhea" id="RHEA-COMP:10748"/>
        <dbReference type="ChEBI" id="CHEBI:83833"/>
        <dbReference type="ChEBI" id="CHEBI:83834"/>
        <dbReference type="EC" id="5.2.1.8"/>
    </reaction>
</comment>
<dbReference type="InterPro" id="IPR050245">
    <property type="entry name" value="PrsA_foldase"/>
</dbReference>
<dbReference type="EMBL" id="JENY01000024">
    <property type="protein sequence ID" value="EXL03660.1"/>
    <property type="molecule type" value="Genomic_DNA"/>
</dbReference>
<feature type="chain" id="PRO_5007751866" description="Parvulin-like PPIase" evidence="9">
    <location>
        <begin position="31"/>
        <end position="288"/>
    </location>
</feature>
<evidence type="ECO:0000256" key="4">
    <source>
        <dbReference type="ARBA" id="ARBA00018370"/>
    </source>
</evidence>
<evidence type="ECO:0000256" key="8">
    <source>
        <dbReference type="PROSITE-ProRule" id="PRU00278"/>
    </source>
</evidence>
<dbReference type="PANTHER" id="PTHR47245">
    <property type="entry name" value="PEPTIDYLPROLYL ISOMERASE"/>
    <property type="match status" value="1"/>
</dbReference>
<dbReference type="EC" id="5.2.1.8" evidence="3"/>
<protein>
    <recommendedName>
        <fullName evidence="4">Parvulin-like PPIase</fullName>
        <ecNumber evidence="3">5.2.1.8</ecNumber>
    </recommendedName>
    <alternativeName>
        <fullName evidence="6">Peptidyl-prolyl cis-trans isomerase plp</fullName>
    </alternativeName>
    <alternativeName>
        <fullName evidence="7">Rotamase plp</fullName>
    </alternativeName>
</protein>
<dbReference type="Gene3D" id="3.10.50.40">
    <property type="match status" value="1"/>
</dbReference>
<name>A0A011V5D3_9HYPH</name>
<dbReference type="RefSeq" id="WP_009452646.1">
    <property type="nucleotide sequence ID" value="NZ_KK073896.1"/>
</dbReference>
<dbReference type="HOGENOM" id="CLU_034646_1_1_5"/>
<dbReference type="PANTHER" id="PTHR47245:SF2">
    <property type="entry name" value="PEPTIDYL-PROLYL CIS-TRANS ISOMERASE HP_0175-RELATED"/>
    <property type="match status" value="1"/>
</dbReference>
<evidence type="ECO:0000256" key="7">
    <source>
        <dbReference type="ARBA" id="ARBA00031484"/>
    </source>
</evidence>
<evidence type="ECO:0000256" key="6">
    <source>
        <dbReference type="ARBA" id="ARBA00030642"/>
    </source>
</evidence>
<sequence length="288" mass="31767">MTILFSNSSRSLRRIALALLMTTACSSAFAQPEDVVARVNGSDITRADVAVAQEMYDSQLGTMPDDAKLSVIVDTLIEMRIISDAAKKAGIADQDEYKRQMQFFEQQTLRANFMEQKAAEAVTEDAIRQIYDQQVASIPVVTERRLRHILVASEDEAKQIITALGEGTSFADLAAKSSLDAVSKVNGGDLGFVPEGQTVPEVDEAAKRLKTGDYTNEPVRSPFGFHVIKLEESRDRPPPAFELVEPQIRQSLKAAEERRISAELRAIAKVEKLVPDVRAPQEDDGHDH</sequence>
<dbReference type="SUPFAM" id="SSF109998">
    <property type="entry name" value="Triger factor/SurA peptide-binding domain-like"/>
    <property type="match status" value="1"/>
</dbReference>
<feature type="signal peptide" evidence="9">
    <location>
        <begin position="1"/>
        <end position="30"/>
    </location>
</feature>
<reference evidence="11 12" key="1">
    <citation type="submission" date="2014-02" db="EMBL/GenBank/DDBJ databases">
        <title>Aquamicrobium defluvii Genome sequencing.</title>
        <authorList>
            <person name="Wang X."/>
        </authorList>
    </citation>
    <scope>NUCLEOTIDE SEQUENCE [LARGE SCALE GENOMIC DNA]</scope>
    <source>
        <strain evidence="11 12">W13Z1</strain>
    </source>
</reference>
<accession>A0A011V5D3</accession>
<evidence type="ECO:0000313" key="12">
    <source>
        <dbReference type="Proteomes" id="UP000019849"/>
    </source>
</evidence>
<evidence type="ECO:0000313" key="11">
    <source>
        <dbReference type="EMBL" id="EXL03660.1"/>
    </source>
</evidence>
<dbReference type="eggNOG" id="COG0760">
    <property type="taxonomic scope" value="Bacteria"/>
</dbReference>
<dbReference type="STRING" id="69279.BG36_11740"/>
<keyword evidence="5 8" id="KW-0697">Rotamase</keyword>
<keyword evidence="8 11" id="KW-0413">Isomerase</keyword>
<keyword evidence="9" id="KW-0732">Signal</keyword>
<dbReference type="InterPro" id="IPR027304">
    <property type="entry name" value="Trigger_fact/SurA_dom_sf"/>
</dbReference>
<comment type="caution">
    <text evidence="11">The sequence shown here is derived from an EMBL/GenBank/DDBJ whole genome shotgun (WGS) entry which is preliminary data.</text>
</comment>
<proteinExistence type="inferred from homology"/>
<evidence type="ECO:0000256" key="1">
    <source>
        <dbReference type="ARBA" id="ARBA00000971"/>
    </source>
</evidence>
<dbReference type="InterPro" id="IPR046357">
    <property type="entry name" value="PPIase_dom_sf"/>
</dbReference>
<evidence type="ECO:0000259" key="10">
    <source>
        <dbReference type="PROSITE" id="PS50198"/>
    </source>
</evidence>
<dbReference type="Proteomes" id="UP000019849">
    <property type="component" value="Unassembled WGS sequence"/>
</dbReference>
<dbReference type="InterPro" id="IPR023058">
    <property type="entry name" value="PPIase_PpiC_CS"/>
</dbReference>
<evidence type="ECO:0000256" key="5">
    <source>
        <dbReference type="ARBA" id="ARBA00023110"/>
    </source>
</evidence>
<dbReference type="PATRIC" id="fig|69279.3.peg.3440"/>
<dbReference type="AlphaFoldDB" id="A0A011V5D3"/>
<dbReference type="SUPFAM" id="SSF54534">
    <property type="entry name" value="FKBP-like"/>
    <property type="match status" value="1"/>
</dbReference>
<dbReference type="InterPro" id="IPR000297">
    <property type="entry name" value="PPIase_PpiC"/>
</dbReference>
<feature type="domain" description="PpiC" evidence="10">
    <location>
        <begin position="141"/>
        <end position="232"/>
    </location>
</feature>
<dbReference type="GO" id="GO:0003755">
    <property type="term" value="F:peptidyl-prolyl cis-trans isomerase activity"/>
    <property type="evidence" value="ECO:0007669"/>
    <property type="project" value="UniProtKB-KW"/>
</dbReference>
<dbReference type="PROSITE" id="PS50198">
    <property type="entry name" value="PPIC_PPIASE_2"/>
    <property type="match status" value="1"/>
</dbReference>
<evidence type="ECO:0000256" key="3">
    <source>
        <dbReference type="ARBA" id="ARBA00013194"/>
    </source>
</evidence>
<evidence type="ECO:0000256" key="2">
    <source>
        <dbReference type="ARBA" id="ARBA00007656"/>
    </source>
</evidence>
<dbReference type="Gene3D" id="1.10.8.1040">
    <property type="match status" value="1"/>
</dbReference>